<evidence type="ECO:0000256" key="2">
    <source>
        <dbReference type="SAM" id="Phobius"/>
    </source>
</evidence>
<dbReference type="EMBL" id="BLXO01000001">
    <property type="protein sequence ID" value="GFN45327.1"/>
    <property type="molecule type" value="Genomic_DNA"/>
</dbReference>
<feature type="coiled-coil region" evidence="1">
    <location>
        <begin position="86"/>
        <end position="155"/>
    </location>
</feature>
<evidence type="ECO:0000256" key="1">
    <source>
        <dbReference type="SAM" id="Coils"/>
    </source>
</evidence>
<dbReference type="GO" id="GO:0004222">
    <property type="term" value="F:metalloendopeptidase activity"/>
    <property type="evidence" value="ECO:0007669"/>
    <property type="project" value="TreeGrafter"/>
</dbReference>
<dbReference type="InterPro" id="IPR011055">
    <property type="entry name" value="Dup_hybrid_motif"/>
</dbReference>
<organism evidence="4 5">
    <name type="scientific">Candidatus Regiella insecticola</name>
    <dbReference type="NCBI Taxonomy" id="138073"/>
    <lineage>
        <taxon>Bacteria</taxon>
        <taxon>Pseudomonadati</taxon>
        <taxon>Pseudomonadota</taxon>
        <taxon>Gammaproteobacteria</taxon>
        <taxon>Enterobacterales</taxon>
        <taxon>Enterobacteriaceae</taxon>
        <taxon>aphid secondary symbionts</taxon>
        <taxon>Candidatus Regiella</taxon>
    </lineage>
</organism>
<gene>
    <name evidence="4" type="primary">envC</name>
    <name evidence="4" type="ORF">RINTU1_04210</name>
</gene>
<dbReference type="PANTHER" id="PTHR21666:SF270">
    <property type="entry name" value="MUREIN HYDROLASE ACTIVATOR ENVC"/>
    <property type="match status" value="1"/>
</dbReference>
<name>A0A6L2ZKG3_9ENTR</name>
<accession>A0A6L2ZKG3</accession>
<evidence type="ECO:0000313" key="5">
    <source>
        <dbReference type="Proteomes" id="UP000504714"/>
    </source>
</evidence>
<dbReference type="InterPro" id="IPR050570">
    <property type="entry name" value="Cell_wall_metabolism_enzyme"/>
</dbReference>
<dbReference type="CDD" id="cd12797">
    <property type="entry name" value="M23_peptidase"/>
    <property type="match status" value="1"/>
</dbReference>
<evidence type="ECO:0000259" key="3">
    <source>
        <dbReference type="Pfam" id="PF01551"/>
    </source>
</evidence>
<protein>
    <submittedName>
        <fullName evidence="4">Cell wall endopeptidase family M23/M37</fullName>
    </submittedName>
</protein>
<dbReference type="FunFam" id="2.70.70.10:FF:000003">
    <property type="entry name" value="Murein hydrolase activator EnvC"/>
    <property type="match status" value="1"/>
</dbReference>
<feature type="domain" description="M23ase beta-sheet core" evidence="3">
    <location>
        <begin position="370"/>
        <end position="463"/>
    </location>
</feature>
<dbReference type="Gene3D" id="6.10.250.3150">
    <property type="match status" value="1"/>
</dbReference>
<dbReference type="NCBIfam" id="NF008644">
    <property type="entry name" value="PRK11637.1"/>
    <property type="match status" value="1"/>
</dbReference>
<keyword evidence="2" id="KW-0812">Transmembrane</keyword>
<dbReference type="Gene3D" id="2.70.70.10">
    <property type="entry name" value="Glucose Permease (Domain IIA)"/>
    <property type="match status" value="1"/>
</dbReference>
<keyword evidence="1" id="KW-0175">Coiled coil</keyword>
<proteinExistence type="predicted"/>
<dbReference type="AlphaFoldDB" id="A0A6L2ZKG3"/>
<dbReference type="SUPFAM" id="SSF51261">
    <property type="entry name" value="Duplicated hybrid motif"/>
    <property type="match status" value="1"/>
</dbReference>
<reference evidence="4 5" key="1">
    <citation type="submission" date="2020-06" db="EMBL/GenBank/DDBJ databases">
        <title>The genome sequence of Candidatus Regiella insecticola strain Tut.</title>
        <authorList>
            <person name="Nikoh N."/>
            <person name="Tsuchida T."/>
            <person name="Koga R."/>
            <person name="Oshima K."/>
            <person name="Hattori M."/>
            <person name="Fukatsu T."/>
        </authorList>
    </citation>
    <scope>NUCLEOTIDE SEQUENCE [LARGE SCALE GENOMIC DNA]</scope>
    <source>
        <strain evidence="4 5">Tut</strain>
    </source>
</reference>
<dbReference type="InterPro" id="IPR016047">
    <property type="entry name" value="M23ase_b-sheet_dom"/>
</dbReference>
<feature type="coiled-coil region" evidence="1">
    <location>
        <begin position="258"/>
        <end position="324"/>
    </location>
</feature>
<dbReference type="Proteomes" id="UP000504714">
    <property type="component" value="Unassembled WGS sequence"/>
</dbReference>
<comment type="caution">
    <text evidence="4">The sequence shown here is derived from an EMBL/GenBank/DDBJ whole genome shotgun (WGS) entry which is preliminary data.</text>
</comment>
<evidence type="ECO:0000313" key="4">
    <source>
        <dbReference type="EMBL" id="GFN45327.1"/>
    </source>
</evidence>
<dbReference type="PANTHER" id="PTHR21666">
    <property type="entry name" value="PEPTIDASE-RELATED"/>
    <property type="match status" value="1"/>
</dbReference>
<keyword evidence="2" id="KW-0472">Membrane</keyword>
<sequence>MNFELRQGSQGVRPMSVDRLCDSASTRRQRRRNLKGEGYICFMLCIVLYSSLFYSYLLPFSSHAADTLSSEKKTNNKNQVDNKVQLKNLQQGIEEKEKSVKKQKQQHHVLLERLRQQENNIAQVSRTLREIQSTLTQLNKDMADVNTSISQLEKQQSIQQTLLAKQLNAAFKQGKHSALRLILNGEAGRRNERILAYFNYLNHARTRSINTLKKIRTDLAGQKKILVQKKHRQTTLLNEKKDQQQKWETARTARKQTLTSLEKSLQKDQQSLTELKSNERRLRNKIANAERRAKARAKKEAQEAARLREQIKAKKQQAEKTGSQYTLSENERSLMARTGGLGPPKGQTIWPVRGEIRHRFGEALQGELRWKGMVIAAIEGREVRAIAYGRVLLADWLQGYGLMVVVEHGRGDMSLYGYNQSILVNVGDEVKAGQAIALVGTSGGQGQPSLYFEIRRQGQAMNPQPWLDTP</sequence>
<dbReference type="Pfam" id="PF01551">
    <property type="entry name" value="Peptidase_M23"/>
    <property type="match status" value="1"/>
</dbReference>
<keyword evidence="2" id="KW-1133">Transmembrane helix</keyword>
<feature type="transmembrane region" description="Helical" evidence="2">
    <location>
        <begin position="38"/>
        <end position="57"/>
    </location>
</feature>